<dbReference type="EMBL" id="BAABRT010000042">
    <property type="protein sequence ID" value="GAA5526211.1"/>
    <property type="molecule type" value="Genomic_DNA"/>
</dbReference>
<reference evidence="2 3" key="1">
    <citation type="submission" date="2024-02" db="EMBL/GenBank/DDBJ databases">
        <title>Microbulbifer aestuariivivens NBRC 112533.</title>
        <authorList>
            <person name="Ichikawa N."/>
            <person name="Katano-Makiyama Y."/>
            <person name="Hidaka K."/>
        </authorList>
    </citation>
    <scope>NUCLEOTIDE SEQUENCE [LARGE SCALE GENOMIC DNA]</scope>
    <source>
        <strain evidence="2 3">NBRC 112533</strain>
    </source>
</reference>
<evidence type="ECO:0000313" key="3">
    <source>
        <dbReference type="Proteomes" id="UP001408594"/>
    </source>
</evidence>
<feature type="signal peptide" evidence="1">
    <location>
        <begin position="1"/>
        <end position="24"/>
    </location>
</feature>
<gene>
    <name evidence="2" type="ORF">Maes01_02810</name>
</gene>
<organism evidence="2 3">
    <name type="scientific">Microbulbifer aestuariivivens</name>
    <dbReference type="NCBI Taxonomy" id="1908308"/>
    <lineage>
        <taxon>Bacteria</taxon>
        <taxon>Pseudomonadati</taxon>
        <taxon>Pseudomonadota</taxon>
        <taxon>Gammaproteobacteria</taxon>
        <taxon>Cellvibrionales</taxon>
        <taxon>Microbulbiferaceae</taxon>
        <taxon>Microbulbifer</taxon>
    </lineage>
</organism>
<sequence>MSIKNFGIQLYVYALLFFCSASNADVVFHDALPCDGTSFSKSPEEQEASNSLSKVFREQGISIGGRCLGWTNAGGDNVWFTAVEGLGILSVDVSQNKLLGVWPITRSSHQYFFNELKEQYGFIGLDYPVPFNQEYKGLGVGCQGNKPVRYVYLDSDDRAELVVILNNLVIIFSPDYNRTIFSEYFNASDWLTGPEMADRYGDRRGVLEYQYASKLLADNDRFGPALRAYSKLYFGDFDKDGSQDILVWRKLYKTNDKDESLEGFSKERDSYQHFEQNLSAQAKSDAGVTGEYIPQETEAATVVQWLVDNALTWQKGYPSRNECAAQQGELIPEMHDSLLNDPDVLQ</sequence>
<evidence type="ECO:0000256" key="1">
    <source>
        <dbReference type="SAM" id="SignalP"/>
    </source>
</evidence>
<evidence type="ECO:0000313" key="2">
    <source>
        <dbReference type="EMBL" id="GAA5526211.1"/>
    </source>
</evidence>
<accession>A0ABP9WW11</accession>
<dbReference type="RefSeq" id="WP_345552531.1">
    <property type="nucleotide sequence ID" value="NZ_BAABRT010000042.1"/>
</dbReference>
<keyword evidence="1" id="KW-0732">Signal</keyword>
<proteinExistence type="predicted"/>
<keyword evidence="3" id="KW-1185">Reference proteome</keyword>
<name>A0ABP9WW11_9GAMM</name>
<dbReference type="Proteomes" id="UP001408594">
    <property type="component" value="Unassembled WGS sequence"/>
</dbReference>
<feature type="chain" id="PRO_5046768281" evidence="1">
    <location>
        <begin position="25"/>
        <end position="346"/>
    </location>
</feature>
<protein>
    <submittedName>
        <fullName evidence="2">Uncharacterized protein</fullName>
    </submittedName>
</protein>
<comment type="caution">
    <text evidence="2">The sequence shown here is derived from an EMBL/GenBank/DDBJ whole genome shotgun (WGS) entry which is preliminary data.</text>
</comment>